<dbReference type="Proteomes" id="UP000006514">
    <property type="component" value="Unassembled WGS sequence"/>
</dbReference>
<sequence>MRLLAVPVLAFAMLVCATAGPGTHYQVLGLRQLAVPGTNTTSVDVDKLCLQQCESDATQLHHYKQDDCSKGSQLDQQKCACKSPYLPDLKKCITKCVTPADAAQKAVDELETACAKVLATGAAPALSAPLHAMVLALGGVVVTSMF</sequence>
<keyword evidence="3" id="KW-1185">Reference proteome</keyword>
<accession>J0WVF9</accession>
<reference evidence="3" key="1">
    <citation type="journal article" date="2012" name="Science">
        <title>The Paleozoic origin of enzymatic lignin decomposition reconstructed from 31 fungal genomes.</title>
        <authorList>
            <person name="Floudas D."/>
            <person name="Binder M."/>
            <person name="Riley R."/>
            <person name="Barry K."/>
            <person name="Blanchette R.A."/>
            <person name="Henrissat B."/>
            <person name="Martinez A.T."/>
            <person name="Otillar R."/>
            <person name="Spatafora J.W."/>
            <person name="Yadav J.S."/>
            <person name="Aerts A."/>
            <person name="Benoit I."/>
            <person name="Boyd A."/>
            <person name="Carlson A."/>
            <person name="Copeland A."/>
            <person name="Coutinho P.M."/>
            <person name="de Vries R.P."/>
            <person name="Ferreira P."/>
            <person name="Findley K."/>
            <person name="Foster B."/>
            <person name="Gaskell J."/>
            <person name="Glotzer D."/>
            <person name="Gorecki P."/>
            <person name="Heitman J."/>
            <person name="Hesse C."/>
            <person name="Hori C."/>
            <person name="Igarashi K."/>
            <person name="Jurgens J.A."/>
            <person name="Kallen N."/>
            <person name="Kersten P."/>
            <person name="Kohler A."/>
            <person name="Kuees U."/>
            <person name="Kumar T.K.A."/>
            <person name="Kuo A."/>
            <person name="LaButti K."/>
            <person name="Larrondo L.F."/>
            <person name="Lindquist E."/>
            <person name="Ling A."/>
            <person name="Lombard V."/>
            <person name="Lucas S."/>
            <person name="Lundell T."/>
            <person name="Martin R."/>
            <person name="McLaughlin D.J."/>
            <person name="Morgenstern I."/>
            <person name="Morin E."/>
            <person name="Murat C."/>
            <person name="Nagy L.G."/>
            <person name="Nolan M."/>
            <person name="Ohm R.A."/>
            <person name="Patyshakuliyeva A."/>
            <person name="Rokas A."/>
            <person name="Ruiz-Duenas F.J."/>
            <person name="Sabat G."/>
            <person name="Salamov A."/>
            <person name="Samejima M."/>
            <person name="Schmutz J."/>
            <person name="Slot J.C."/>
            <person name="St John F."/>
            <person name="Stenlid J."/>
            <person name="Sun H."/>
            <person name="Sun S."/>
            <person name="Syed K."/>
            <person name="Tsang A."/>
            <person name="Wiebenga A."/>
            <person name="Young D."/>
            <person name="Pisabarro A."/>
            <person name="Eastwood D.C."/>
            <person name="Martin F."/>
            <person name="Cullen D."/>
            <person name="Grigoriev I.V."/>
            <person name="Hibbett D.S."/>
        </authorList>
    </citation>
    <scope>NUCLEOTIDE SEQUENCE [LARGE SCALE GENOMIC DNA]</scope>
    <source>
        <strain evidence="3">TFB10046</strain>
    </source>
</reference>
<dbReference type="AlphaFoldDB" id="J0WVF9"/>
<keyword evidence="1" id="KW-0732">Signal</keyword>
<proteinExistence type="predicted"/>
<evidence type="ECO:0000313" key="2">
    <source>
        <dbReference type="EMBL" id="EJD37022.1"/>
    </source>
</evidence>
<dbReference type="EMBL" id="JH687849">
    <property type="protein sequence ID" value="EJD37022.1"/>
    <property type="molecule type" value="Genomic_DNA"/>
</dbReference>
<evidence type="ECO:0000313" key="3">
    <source>
        <dbReference type="Proteomes" id="UP000006514"/>
    </source>
</evidence>
<gene>
    <name evidence="2" type="ORF">AURDEDRAFT_129750</name>
</gene>
<dbReference type="KEGG" id="adl:AURDEDRAFT_129750"/>
<evidence type="ECO:0008006" key="4">
    <source>
        <dbReference type="Google" id="ProtNLM"/>
    </source>
</evidence>
<feature type="signal peptide" evidence="1">
    <location>
        <begin position="1"/>
        <end position="19"/>
    </location>
</feature>
<dbReference type="InParanoid" id="J0WVF9"/>
<evidence type="ECO:0000256" key="1">
    <source>
        <dbReference type="SAM" id="SignalP"/>
    </source>
</evidence>
<protein>
    <recommendedName>
        <fullName evidence="4">Extracellular membrane protein CFEM domain-containing protein</fullName>
    </recommendedName>
</protein>
<feature type="chain" id="PRO_5003741427" description="Extracellular membrane protein CFEM domain-containing protein" evidence="1">
    <location>
        <begin position="20"/>
        <end position="146"/>
    </location>
</feature>
<organism evidence="2 3">
    <name type="scientific">Auricularia subglabra (strain TFB-10046 / SS5)</name>
    <name type="common">White-rot fungus</name>
    <name type="synonym">Auricularia delicata (strain TFB10046)</name>
    <dbReference type="NCBI Taxonomy" id="717982"/>
    <lineage>
        <taxon>Eukaryota</taxon>
        <taxon>Fungi</taxon>
        <taxon>Dikarya</taxon>
        <taxon>Basidiomycota</taxon>
        <taxon>Agaricomycotina</taxon>
        <taxon>Agaricomycetes</taxon>
        <taxon>Auriculariales</taxon>
        <taxon>Auriculariaceae</taxon>
        <taxon>Auricularia</taxon>
    </lineage>
</organism>
<name>J0WVF9_AURST</name>